<dbReference type="GO" id="GO:0016702">
    <property type="term" value="F:oxidoreductase activity, acting on single donors with incorporation of molecular oxygen, incorporation of two atoms of oxygen"/>
    <property type="evidence" value="ECO:0007669"/>
    <property type="project" value="InterPro"/>
</dbReference>
<dbReference type="InterPro" id="IPR000907">
    <property type="entry name" value="LipOase"/>
</dbReference>
<dbReference type="SUPFAM" id="SSF48484">
    <property type="entry name" value="Lipoxigenase"/>
    <property type="match status" value="1"/>
</dbReference>
<dbReference type="OrthoDB" id="407298at2759"/>
<sequence>MYKLKIATGTDLAASTCSDVSIVLVGLHGESEVHHLPHHWDNFISGAVTEFNITENKDLGELLFIRLSIEPYLNFHLDPWYCNYVKVTCPKGQLYQFPLYQWILKSVEIPEGKGIVITKNTPPVIQQQRQLELGIQRETHKWKVYAEGAPRCIDVKNNDPHNLPPNDQYSFRKQVTFGLASYSSGLEAKLDGYVYNTDTWPTLDDIKLVTFLRKSQYSGV</sequence>
<comment type="caution">
    <text evidence="5">Lacks conserved residue(s) required for the propagation of feature annotation.</text>
</comment>
<dbReference type="Gene3D" id="2.60.60.20">
    <property type="entry name" value="PLAT/LH2 domain"/>
    <property type="match status" value="1"/>
</dbReference>
<dbReference type="InterPro" id="IPR013819">
    <property type="entry name" value="LipOase_C"/>
</dbReference>
<evidence type="ECO:0000259" key="7">
    <source>
        <dbReference type="PROSITE" id="PS51393"/>
    </source>
</evidence>
<keyword evidence="1" id="KW-0479">Metal-binding</keyword>
<evidence type="ECO:0000256" key="5">
    <source>
        <dbReference type="PROSITE-ProRule" id="PRU00152"/>
    </source>
</evidence>
<dbReference type="EMBL" id="KV944880">
    <property type="protein sequence ID" value="PIO25819.1"/>
    <property type="molecule type" value="Genomic_DNA"/>
</dbReference>
<feature type="domain" description="Lipoxygenase" evidence="7">
    <location>
        <begin position="115"/>
        <end position="220"/>
    </location>
</feature>
<name>A0A2G9RD71_AQUCT</name>
<evidence type="ECO:0008006" key="9">
    <source>
        <dbReference type="Google" id="ProtNLM"/>
    </source>
</evidence>
<proteinExistence type="predicted"/>
<dbReference type="PANTHER" id="PTHR11771">
    <property type="entry name" value="LIPOXYGENASE"/>
    <property type="match status" value="1"/>
</dbReference>
<dbReference type="AlphaFoldDB" id="A0A2G9RD71"/>
<evidence type="ECO:0000256" key="3">
    <source>
        <dbReference type="ARBA" id="ARBA00023002"/>
    </source>
</evidence>
<gene>
    <name evidence="8" type="ORF">AB205_0137640</name>
</gene>
<dbReference type="InterPro" id="IPR036392">
    <property type="entry name" value="PLAT/LH2_dom_sf"/>
</dbReference>
<evidence type="ECO:0000313" key="8">
    <source>
        <dbReference type="EMBL" id="PIO25819.1"/>
    </source>
</evidence>
<dbReference type="PROSITE" id="PS50095">
    <property type="entry name" value="PLAT"/>
    <property type="match status" value="1"/>
</dbReference>
<keyword evidence="3" id="KW-0560">Oxidoreductase</keyword>
<dbReference type="SUPFAM" id="SSF49723">
    <property type="entry name" value="Lipase/lipooxygenase domain (PLAT/LH2 domain)"/>
    <property type="match status" value="1"/>
</dbReference>
<keyword evidence="2" id="KW-0223">Dioxygenase</keyword>
<evidence type="ECO:0000256" key="1">
    <source>
        <dbReference type="ARBA" id="ARBA00022723"/>
    </source>
</evidence>
<dbReference type="PROSITE" id="PS51393">
    <property type="entry name" value="LIPOXYGENASE_3"/>
    <property type="match status" value="1"/>
</dbReference>
<evidence type="ECO:0000256" key="4">
    <source>
        <dbReference type="ARBA" id="ARBA00023098"/>
    </source>
</evidence>
<reference evidence="8" key="1">
    <citation type="submission" date="2017-08" db="EMBL/GenBank/DDBJ databases">
        <title>Assembly of the North American Bullfrog Genome.</title>
        <authorList>
            <person name="Warren R.L."/>
            <person name="Vandervalk B.P."/>
            <person name="Kucuk E."/>
            <person name="Birol I."/>
            <person name="Helbing C."/>
            <person name="Pandoh P."/>
            <person name="Behsaz B."/>
            <person name="Mohamadi H."/>
            <person name="Chu J."/>
            <person name="Jackman S."/>
            <person name="Hammond S.A."/>
            <person name="Veldhoen N."/>
            <person name="Kirk H."/>
            <person name="Zhao Y."/>
            <person name="Coope R."/>
            <person name="Pleasance S."/>
            <person name="Moore R."/>
            <person name="Holt R."/>
        </authorList>
    </citation>
    <scope>NUCLEOTIDE SEQUENCE</scope>
    <source>
        <strain evidence="8">Bruno</strain>
        <tissue evidence="8">Liver</tissue>
    </source>
</reference>
<protein>
    <recommendedName>
        <fullName evidence="9">PLAT domain-containing protein</fullName>
    </recommendedName>
</protein>
<dbReference type="GO" id="GO:0034440">
    <property type="term" value="P:lipid oxidation"/>
    <property type="evidence" value="ECO:0007669"/>
    <property type="project" value="InterPro"/>
</dbReference>
<dbReference type="GO" id="GO:0046872">
    <property type="term" value="F:metal ion binding"/>
    <property type="evidence" value="ECO:0007669"/>
    <property type="project" value="UniProtKB-KW"/>
</dbReference>
<accession>A0A2G9RD71</accession>
<dbReference type="Pfam" id="PF01477">
    <property type="entry name" value="PLAT"/>
    <property type="match status" value="1"/>
</dbReference>
<feature type="domain" description="PLAT" evidence="6">
    <location>
        <begin position="1"/>
        <end position="117"/>
    </location>
</feature>
<evidence type="ECO:0000256" key="2">
    <source>
        <dbReference type="ARBA" id="ARBA00022964"/>
    </source>
</evidence>
<keyword evidence="4" id="KW-0443">Lipid metabolism</keyword>
<dbReference type="SMART" id="SM00308">
    <property type="entry name" value="LH2"/>
    <property type="match status" value="1"/>
</dbReference>
<dbReference type="InterPro" id="IPR036226">
    <property type="entry name" value="LipOase_C_sf"/>
</dbReference>
<organism evidence="8">
    <name type="scientific">Aquarana catesbeiana</name>
    <name type="common">American bullfrog</name>
    <name type="synonym">Rana catesbeiana</name>
    <dbReference type="NCBI Taxonomy" id="8400"/>
    <lineage>
        <taxon>Eukaryota</taxon>
        <taxon>Metazoa</taxon>
        <taxon>Chordata</taxon>
        <taxon>Craniata</taxon>
        <taxon>Vertebrata</taxon>
        <taxon>Euteleostomi</taxon>
        <taxon>Amphibia</taxon>
        <taxon>Batrachia</taxon>
        <taxon>Anura</taxon>
        <taxon>Neobatrachia</taxon>
        <taxon>Ranoidea</taxon>
        <taxon>Ranidae</taxon>
        <taxon>Aquarana</taxon>
    </lineage>
</organism>
<dbReference type="Gene3D" id="1.20.245.10">
    <property type="entry name" value="Lipoxygenase-1, Domain 5"/>
    <property type="match status" value="1"/>
</dbReference>
<evidence type="ECO:0000259" key="6">
    <source>
        <dbReference type="PROSITE" id="PS50095"/>
    </source>
</evidence>
<dbReference type="InterPro" id="IPR001024">
    <property type="entry name" value="PLAT/LH2_dom"/>
</dbReference>